<evidence type="ECO:0000313" key="2">
    <source>
        <dbReference type="Proteomes" id="UP001224775"/>
    </source>
</evidence>
<dbReference type="InterPro" id="IPR026906">
    <property type="entry name" value="LRR_5"/>
</dbReference>
<comment type="caution">
    <text evidence="1">The sequence shown here is derived from an EMBL/GenBank/DDBJ whole genome shotgun (WGS) entry which is preliminary data.</text>
</comment>
<organism evidence="1 2">
    <name type="scientific">Skeletonema marinoi</name>
    <dbReference type="NCBI Taxonomy" id="267567"/>
    <lineage>
        <taxon>Eukaryota</taxon>
        <taxon>Sar</taxon>
        <taxon>Stramenopiles</taxon>
        <taxon>Ochrophyta</taxon>
        <taxon>Bacillariophyta</taxon>
        <taxon>Coscinodiscophyceae</taxon>
        <taxon>Thalassiosirophycidae</taxon>
        <taxon>Thalassiosirales</taxon>
        <taxon>Skeletonemataceae</taxon>
        <taxon>Skeletonema</taxon>
        <taxon>Skeletonema marinoi-dohrnii complex</taxon>
    </lineage>
</organism>
<sequence>MANYRIGLNLLQANVINVRASTHSPPVIYLYKGGPVPRYVTHIRIDKSIKVIPDELFSGSSVQVVEMHDGVYKIGKLAFYNCRCLERISGATGVHLIDEGAFYRCRRLKDAEFGSEKLERIGVGAFTRCGSLRGLKLPSVKIVDSHAFQFCINMTDVEFGGRLERMGESALLNCYSLRRVAMPLREDLISDNIFKGCTNMASVELVGEVHNTISHFSLQVWKDVMKYEIDMINQVLPAVPADGNKTLAVRQWIRRVRNRVEHFTKEHNSSLEESATILELSLWRDNLIGETNHDSKSSLNLKAKPNKRARIGVDSDSARQERRMSCGANIVVKNVLPFLQLK</sequence>
<dbReference type="InterPro" id="IPR053139">
    <property type="entry name" value="Surface_bspA-like"/>
</dbReference>
<keyword evidence="2" id="KW-1185">Reference proteome</keyword>
<protein>
    <submittedName>
        <fullName evidence="1">Uncharacterized protein</fullName>
    </submittedName>
</protein>
<dbReference type="EMBL" id="JATAAI010000062">
    <property type="protein sequence ID" value="KAK1732639.1"/>
    <property type="molecule type" value="Genomic_DNA"/>
</dbReference>
<dbReference type="Gene3D" id="3.80.10.10">
    <property type="entry name" value="Ribonuclease Inhibitor"/>
    <property type="match status" value="1"/>
</dbReference>
<dbReference type="PANTHER" id="PTHR45661:SF3">
    <property type="entry name" value="IG-LIKE DOMAIN-CONTAINING PROTEIN"/>
    <property type="match status" value="1"/>
</dbReference>
<proteinExistence type="predicted"/>
<dbReference type="AlphaFoldDB" id="A0AAD8XRS4"/>
<dbReference type="SUPFAM" id="SSF52058">
    <property type="entry name" value="L domain-like"/>
    <property type="match status" value="1"/>
</dbReference>
<evidence type="ECO:0000313" key="1">
    <source>
        <dbReference type="EMBL" id="KAK1732639.1"/>
    </source>
</evidence>
<dbReference type="Proteomes" id="UP001224775">
    <property type="component" value="Unassembled WGS sequence"/>
</dbReference>
<reference evidence="1" key="1">
    <citation type="submission" date="2023-06" db="EMBL/GenBank/DDBJ databases">
        <title>Survivors Of The Sea: Transcriptome response of Skeletonema marinoi to long-term dormancy.</title>
        <authorList>
            <person name="Pinder M.I.M."/>
            <person name="Kourtchenko O."/>
            <person name="Robertson E.K."/>
            <person name="Larsson T."/>
            <person name="Maumus F."/>
            <person name="Osuna-Cruz C.M."/>
            <person name="Vancaester E."/>
            <person name="Stenow R."/>
            <person name="Vandepoele K."/>
            <person name="Ploug H."/>
            <person name="Bruchert V."/>
            <person name="Godhe A."/>
            <person name="Topel M."/>
        </authorList>
    </citation>
    <scope>NUCLEOTIDE SEQUENCE</scope>
    <source>
        <strain evidence="1">R05AC</strain>
    </source>
</reference>
<name>A0AAD8XRS4_9STRA</name>
<gene>
    <name evidence="1" type="ORF">QTG54_016700</name>
</gene>
<accession>A0AAD8XRS4</accession>
<dbReference type="InterPro" id="IPR032675">
    <property type="entry name" value="LRR_dom_sf"/>
</dbReference>
<dbReference type="Pfam" id="PF13306">
    <property type="entry name" value="LRR_5"/>
    <property type="match status" value="1"/>
</dbReference>
<dbReference type="PANTHER" id="PTHR45661">
    <property type="entry name" value="SURFACE ANTIGEN"/>
    <property type="match status" value="1"/>
</dbReference>